<dbReference type="InterPro" id="IPR051734">
    <property type="entry name" value="VapB_TA_antitoxins"/>
</dbReference>
<dbReference type="OrthoDB" id="5298361at2"/>
<dbReference type="SMART" id="SM00966">
    <property type="entry name" value="SpoVT_AbrB"/>
    <property type="match status" value="1"/>
</dbReference>
<dbReference type="Gene3D" id="2.10.260.10">
    <property type="match status" value="1"/>
</dbReference>
<sequence length="81" mass="9592">MRQTAKLFMNGRSQAVRLPAEFRFDGKEVYIERQGEAVILRPKAKDWGEFFARDPVMPSDFMLDRKDEPPQDREFFHDLDA</sequence>
<dbReference type="EMBL" id="CP001896">
    <property type="protein sequence ID" value="ADC61575.1"/>
    <property type="molecule type" value="Genomic_DNA"/>
</dbReference>
<evidence type="ECO:0000256" key="2">
    <source>
        <dbReference type="PROSITE-ProRule" id="PRU01076"/>
    </source>
</evidence>
<dbReference type="InterPro" id="IPR007159">
    <property type="entry name" value="SpoVT-AbrB_dom"/>
</dbReference>
<evidence type="ECO:0000259" key="4">
    <source>
        <dbReference type="PROSITE" id="PS51740"/>
    </source>
</evidence>
<dbReference type="KEGG" id="alv:Alvin_0625"/>
<evidence type="ECO:0000313" key="5">
    <source>
        <dbReference type="EMBL" id="ADC61575.1"/>
    </source>
</evidence>
<gene>
    <name evidence="5" type="ordered locus">Alvin_0625</name>
</gene>
<accession>D3RPJ3</accession>
<dbReference type="eggNOG" id="COG4456">
    <property type="taxonomic scope" value="Bacteria"/>
</dbReference>
<dbReference type="InterPro" id="IPR047976">
    <property type="entry name" value="Anti_VapB2-like"/>
</dbReference>
<feature type="region of interest" description="Disordered" evidence="3">
    <location>
        <begin position="62"/>
        <end position="81"/>
    </location>
</feature>
<evidence type="ECO:0000256" key="1">
    <source>
        <dbReference type="ARBA" id="ARBA00007924"/>
    </source>
</evidence>
<keyword evidence="2" id="KW-0238">DNA-binding</keyword>
<name>D3RPJ3_ALLVD</name>
<protein>
    <submittedName>
        <fullName evidence="5">SpoVT/AbrB domain protein</fullName>
    </submittedName>
</protein>
<dbReference type="GO" id="GO:0003677">
    <property type="term" value="F:DNA binding"/>
    <property type="evidence" value="ECO:0007669"/>
    <property type="project" value="UniProtKB-UniRule"/>
</dbReference>
<dbReference type="AlphaFoldDB" id="D3RPJ3"/>
<dbReference type="Proteomes" id="UP000001441">
    <property type="component" value="Chromosome"/>
</dbReference>
<dbReference type="Pfam" id="PF04014">
    <property type="entry name" value="MazE_antitoxin"/>
    <property type="match status" value="1"/>
</dbReference>
<dbReference type="NCBIfam" id="NF040493">
    <property type="entry name" value="TA_anti_VapB"/>
    <property type="match status" value="1"/>
</dbReference>
<dbReference type="PROSITE" id="PS51740">
    <property type="entry name" value="SPOVT_ABRB"/>
    <property type="match status" value="1"/>
</dbReference>
<feature type="domain" description="SpoVT-AbrB" evidence="4">
    <location>
        <begin position="5"/>
        <end position="45"/>
    </location>
</feature>
<dbReference type="RefSeq" id="WP_012969851.1">
    <property type="nucleotide sequence ID" value="NC_013851.1"/>
</dbReference>
<dbReference type="HOGENOM" id="CLU_162018_2_2_6"/>
<evidence type="ECO:0000313" key="6">
    <source>
        <dbReference type="Proteomes" id="UP000001441"/>
    </source>
</evidence>
<evidence type="ECO:0000256" key="3">
    <source>
        <dbReference type="SAM" id="MobiDB-lite"/>
    </source>
</evidence>
<dbReference type="STRING" id="572477.Alvin_0625"/>
<reference evidence="5 6" key="1">
    <citation type="journal article" date="2011" name="Stand. Genomic Sci.">
        <title>Complete genome sequence of Allochromatium vinosum DSM 180(T).</title>
        <authorList>
            <person name="Weissgerber T."/>
            <person name="Zigann R."/>
            <person name="Bruce D."/>
            <person name="Chang Y.J."/>
            <person name="Detter J.C."/>
            <person name="Han C."/>
            <person name="Hauser L."/>
            <person name="Jeffries C.D."/>
            <person name="Land M."/>
            <person name="Munk A.C."/>
            <person name="Tapia R."/>
            <person name="Dahl C."/>
        </authorList>
    </citation>
    <scope>NUCLEOTIDE SEQUENCE [LARGE SCALE GENOMIC DNA]</scope>
    <source>
        <strain evidence="6">ATCC 17899 / DSM 180 / NBRC 103801 / NCIMB 10441 / D</strain>
    </source>
</reference>
<dbReference type="SUPFAM" id="SSF89447">
    <property type="entry name" value="AbrB/MazE/MraZ-like"/>
    <property type="match status" value="1"/>
</dbReference>
<dbReference type="PANTHER" id="PTHR37550:SF3">
    <property type="entry name" value="ANTITOXIN VAPB1"/>
    <property type="match status" value="1"/>
</dbReference>
<comment type="similarity">
    <text evidence="1">Belongs to the VapB family.</text>
</comment>
<dbReference type="InterPro" id="IPR037914">
    <property type="entry name" value="SpoVT-AbrB_sf"/>
</dbReference>
<dbReference type="PANTHER" id="PTHR37550">
    <property type="entry name" value="ANTITOXIN VAPB1"/>
    <property type="match status" value="1"/>
</dbReference>
<keyword evidence="6" id="KW-1185">Reference proteome</keyword>
<organism evidence="5 6">
    <name type="scientific">Allochromatium vinosum (strain ATCC 17899 / DSM 180 / NBRC 103801 / NCIMB 10441 / D)</name>
    <name type="common">Chromatium vinosum</name>
    <dbReference type="NCBI Taxonomy" id="572477"/>
    <lineage>
        <taxon>Bacteria</taxon>
        <taxon>Pseudomonadati</taxon>
        <taxon>Pseudomonadota</taxon>
        <taxon>Gammaproteobacteria</taxon>
        <taxon>Chromatiales</taxon>
        <taxon>Chromatiaceae</taxon>
        <taxon>Allochromatium</taxon>
    </lineage>
</organism>
<proteinExistence type="inferred from homology"/>